<name>A0A974HRZ7_XENLA</name>
<feature type="compositionally biased region" description="Polar residues" evidence="1">
    <location>
        <begin position="107"/>
        <end position="126"/>
    </location>
</feature>
<proteinExistence type="predicted"/>
<accession>A0A974HRZ7</accession>
<sequence length="126" mass="14964">MRYQAGEFCERLFSDNLPMRAHQKQAHKKQTMARLQRSLRRKFGCNFELCILQRMWSDMKRRDPDYVMEVQWDLKRTQAAQAKQEVVEEEDIDEHQPEPSAPEPENEQNVVETGEGSYSNDYSSFC</sequence>
<dbReference type="EMBL" id="CM004471">
    <property type="protein sequence ID" value="OCT87751.1"/>
    <property type="molecule type" value="Genomic_DNA"/>
</dbReference>
<protein>
    <submittedName>
        <fullName evidence="2">Uncharacterized protein</fullName>
    </submittedName>
</protein>
<organism evidence="2 3">
    <name type="scientific">Xenopus laevis</name>
    <name type="common">African clawed frog</name>
    <dbReference type="NCBI Taxonomy" id="8355"/>
    <lineage>
        <taxon>Eukaryota</taxon>
        <taxon>Metazoa</taxon>
        <taxon>Chordata</taxon>
        <taxon>Craniata</taxon>
        <taxon>Vertebrata</taxon>
        <taxon>Euteleostomi</taxon>
        <taxon>Amphibia</taxon>
        <taxon>Batrachia</taxon>
        <taxon>Anura</taxon>
        <taxon>Pipoidea</taxon>
        <taxon>Pipidae</taxon>
        <taxon>Xenopodinae</taxon>
        <taxon>Xenopus</taxon>
        <taxon>Xenopus</taxon>
    </lineage>
</organism>
<dbReference type="Proteomes" id="UP000694892">
    <property type="component" value="Chromosome 3S"/>
</dbReference>
<reference evidence="3" key="1">
    <citation type="journal article" date="2016" name="Nature">
        <title>Genome evolution in the allotetraploid frog Xenopus laevis.</title>
        <authorList>
            <person name="Session A.M."/>
            <person name="Uno Y."/>
            <person name="Kwon T."/>
            <person name="Chapman J.A."/>
            <person name="Toyoda A."/>
            <person name="Takahashi S."/>
            <person name="Fukui A."/>
            <person name="Hikosaka A."/>
            <person name="Suzuki A."/>
            <person name="Kondo M."/>
            <person name="van Heeringen S.J."/>
            <person name="Quigley I."/>
            <person name="Heinz S."/>
            <person name="Ogino H."/>
            <person name="Ochi H."/>
            <person name="Hellsten U."/>
            <person name="Lyons J.B."/>
            <person name="Simakov O."/>
            <person name="Putnam N."/>
            <person name="Stites J."/>
            <person name="Kuroki Y."/>
            <person name="Tanaka T."/>
            <person name="Michiue T."/>
            <person name="Watanabe M."/>
            <person name="Bogdanovic O."/>
            <person name="Lister R."/>
            <person name="Georgiou G."/>
            <person name="Paranjpe S.S."/>
            <person name="van Kruijsbergen I."/>
            <person name="Shu S."/>
            <person name="Carlson J."/>
            <person name="Kinoshita T."/>
            <person name="Ohta Y."/>
            <person name="Mawaribuchi S."/>
            <person name="Jenkins J."/>
            <person name="Grimwood J."/>
            <person name="Schmutz J."/>
            <person name="Mitros T."/>
            <person name="Mozaffari S.V."/>
            <person name="Suzuki Y."/>
            <person name="Haramoto Y."/>
            <person name="Yamamoto T.S."/>
            <person name="Takagi C."/>
            <person name="Heald R."/>
            <person name="Miller K."/>
            <person name="Haudenschild C."/>
            <person name="Kitzman J."/>
            <person name="Nakayama T."/>
            <person name="Izutsu Y."/>
            <person name="Robert J."/>
            <person name="Fortriede J."/>
            <person name="Burns K."/>
            <person name="Lotay V."/>
            <person name="Karimi K."/>
            <person name="Yasuoka Y."/>
            <person name="Dichmann D.S."/>
            <person name="Flajnik M.F."/>
            <person name="Houston D.W."/>
            <person name="Shendure J."/>
            <person name="DuPasquier L."/>
            <person name="Vize P.D."/>
            <person name="Zorn A.M."/>
            <person name="Ito M."/>
            <person name="Marcotte E.M."/>
            <person name="Wallingford J.B."/>
            <person name="Ito Y."/>
            <person name="Asashima M."/>
            <person name="Ueno N."/>
            <person name="Matsuda Y."/>
            <person name="Veenstra G.J."/>
            <person name="Fujiyama A."/>
            <person name="Harland R.M."/>
            <person name="Taira M."/>
            <person name="Rokhsar D.S."/>
        </authorList>
    </citation>
    <scope>NUCLEOTIDE SEQUENCE [LARGE SCALE GENOMIC DNA]</scope>
    <source>
        <strain evidence="3">J</strain>
    </source>
</reference>
<evidence type="ECO:0000313" key="3">
    <source>
        <dbReference type="Proteomes" id="UP000694892"/>
    </source>
</evidence>
<feature type="region of interest" description="Disordered" evidence="1">
    <location>
        <begin position="79"/>
        <end position="126"/>
    </location>
</feature>
<evidence type="ECO:0000313" key="2">
    <source>
        <dbReference type="EMBL" id="OCT87751.1"/>
    </source>
</evidence>
<evidence type="ECO:0000256" key="1">
    <source>
        <dbReference type="SAM" id="MobiDB-lite"/>
    </source>
</evidence>
<dbReference type="AlphaFoldDB" id="A0A974HRZ7"/>
<gene>
    <name evidence="2" type="ORF">XELAEV_18021449mg</name>
</gene>